<keyword evidence="1" id="KW-0732">Signal</keyword>
<dbReference type="AlphaFoldDB" id="A0A9X3TXH6"/>
<evidence type="ECO:0000256" key="1">
    <source>
        <dbReference type="SAM" id="SignalP"/>
    </source>
</evidence>
<dbReference type="Proteomes" id="UP001141619">
    <property type="component" value="Unassembled WGS sequence"/>
</dbReference>
<name>A0A9X3TXH6_9PROT</name>
<feature type="signal peptide" evidence="1">
    <location>
        <begin position="1"/>
        <end position="26"/>
    </location>
</feature>
<keyword evidence="3" id="KW-1185">Reference proteome</keyword>
<sequence length="151" mass="16546">MLGLKILKAIVGVAFLTVATVGAAMANGPGRHDMRGSQNVVVIDRGARHAIDNYYGGYYKNAKSCPRNFKFKHGVCRPNGWKKQRYVVGKPLPRTVVIQPMPPVLMRQLPPAPRGYGYRYVDGDVLLIADATHRVVDAVFAVNAAMNGGRR</sequence>
<feature type="chain" id="PRO_5040962766" evidence="1">
    <location>
        <begin position="27"/>
        <end position="151"/>
    </location>
</feature>
<dbReference type="Pfam" id="PF06823">
    <property type="entry name" value="DUF1236"/>
    <property type="match status" value="1"/>
</dbReference>
<protein>
    <submittedName>
        <fullName evidence="2">DUF1236 domain-containing protein</fullName>
    </submittedName>
</protein>
<comment type="caution">
    <text evidence="2">The sequence shown here is derived from an EMBL/GenBank/DDBJ whole genome shotgun (WGS) entry which is preliminary data.</text>
</comment>
<reference evidence="2" key="1">
    <citation type="submission" date="2022-08" db="EMBL/GenBank/DDBJ databases">
        <authorList>
            <person name="Vandamme P."/>
            <person name="Hettiarachchi A."/>
            <person name="Peeters C."/>
            <person name="Cnockaert M."/>
            <person name="Carlier A."/>
        </authorList>
    </citation>
    <scope>NUCLEOTIDE SEQUENCE</scope>
    <source>
        <strain evidence="2">LMG 31809</strain>
    </source>
</reference>
<proteinExistence type="predicted"/>
<dbReference type="Gene3D" id="3.10.450.160">
    <property type="entry name" value="inner membrane protein cigr"/>
    <property type="match status" value="1"/>
</dbReference>
<dbReference type="RefSeq" id="WP_274943199.1">
    <property type="nucleotide sequence ID" value="NZ_JANWOI010000002.1"/>
</dbReference>
<dbReference type="EMBL" id="JANWOI010000002">
    <property type="protein sequence ID" value="MDA5193497.1"/>
    <property type="molecule type" value="Genomic_DNA"/>
</dbReference>
<evidence type="ECO:0000313" key="2">
    <source>
        <dbReference type="EMBL" id="MDA5193497.1"/>
    </source>
</evidence>
<organism evidence="2 3">
    <name type="scientific">Govanella unica</name>
    <dbReference type="NCBI Taxonomy" id="2975056"/>
    <lineage>
        <taxon>Bacteria</taxon>
        <taxon>Pseudomonadati</taxon>
        <taxon>Pseudomonadota</taxon>
        <taxon>Alphaproteobacteria</taxon>
        <taxon>Emcibacterales</taxon>
        <taxon>Govanellaceae</taxon>
        <taxon>Govanella</taxon>
    </lineage>
</organism>
<reference evidence="2" key="2">
    <citation type="journal article" date="2023" name="Syst. Appl. Microbiol.">
        <title>Govania unica gen. nov., sp. nov., a rare biosphere bacterium that represents a novel family in the class Alphaproteobacteria.</title>
        <authorList>
            <person name="Vandamme P."/>
            <person name="Peeters C."/>
            <person name="Hettiarachchi A."/>
            <person name="Cnockaert M."/>
            <person name="Carlier A."/>
        </authorList>
    </citation>
    <scope>NUCLEOTIDE SEQUENCE</scope>
    <source>
        <strain evidence="2">LMG 31809</strain>
    </source>
</reference>
<gene>
    <name evidence="2" type="ORF">NYP16_05960</name>
</gene>
<dbReference type="InterPro" id="IPR009642">
    <property type="entry name" value="DUF1236"/>
</dbReference>
<accession>A0A9X3TXH6</accession>
<evidence type="ECO:0000313" key="3">
    <source>
        <dbReference type="Proteomes" id="UP001141619"/>
    </source>
</evidence>